<dbReference type="EMBL" id="JAEFCI010001633">
    <property type="protein sequence ID" value="KAG5462771.1"/>
    <property type="molecule type" value="Genomic_DNA"/>
</dbReference>
<evidence type="ECO:0000256" key="1">
    <source>
        <dbReference type="SAM" id="MobiDB-lite"/>
    </source>
</evidence>
<gene>
    <name evidence="2" type="ORF">BJ554DRAFT_3610</name>
</gene>
<dbReference type="Proteomes" id="UP000673691">
    <property type="component" value="Unassembled WGS sequence"/>
</dbReference>
<feature type="region of interest" description="Disordered" evidence="1">
    <location>
        <begin position="1"/>
        <end position="29"/>
    </location>
</feature>
<comment type="caution">
    <text evidence="2">The sequence shown here is derived from an EMBL/GenBank/DDBJ whole genome shotgun (WGS) entry which is preliminary data.</text>
</comment>
<evidence type="ECO:0000313" key="2">
    <source>
        <dbReference type="EMBL" id="KAG5462771.1"/>
    </source>
</evidence>
<accession>A0A8H8DLI1</accession>
<sequence>MVIVTRSSVSSELSAPGKDPGMPQSAGRTTWSTSIDACYICAAHGTPHSAMGKTKHPSGWDRTTAVPWLASVPSSELPRSSTAPWPSCGGQPPPFLGASVSFPPLRADGV</sequence>
<protein>
    <submittedName>
        <fullName evidence="2">Uncharacterized protein</fullName>
    </submittedName>
</protein>
<feature type="compositionally biased region" description="Polar residues" evidence="1">
    <location>
        <begin position="1"/>
        <end position="13"/>
    </location>
</feature>
<proteinExistence type="predicted"/>
<dbReference type="AlphaFoldDB" id="A0A8H8DLI1"/>
<name>A0A8H8DLI1_9FUNG</name>
<organism evidence="2 3">
    <name type="scientific">Olpidium bornovanus</name>
    <dbReference type="NCBI Taxonomy" id="278681"/>
    <lineage>
        <taxon>Eukaryota</taxon>
        <taxon>Fungi</taxon>
        <taxon>Fungi incertae sedis</taxon>
        <taxon>Olpidiomycota</taxon>
        <taxon>Olpidiomycotina</taxon>
        <taxon>Olpidiomycetes</taxon>
        <taxon>Olpidiales</taxon>
        <taxon>Olpidiaceae</taxon>
        <taxon>Olpidium</taxon>
    </lineage>
</organism>
<keyword evidence="3" id="KW-1185">Reference proteome</keyword>
<reference evidence="2 3" key="1">
    <citation type="journal article" name="Sci. Rep.">
        <title>Genome-scale phylogenetic analyses confirm Olpidium as the closest living zoosporic fungus to the non-flagellated, terrestrial fungi.</title>
        <authorList>
            <person name="Chang Y."/>
            <person name="Rochon D."/>
            <person name="Sekimoto S."/>
            <person name="Wang Y."/>
            <person name="Chovatia M."/>
            <person name="Sandor L."/>
            <person name="Salamov A."/>
            <person name="Grigoriev I.V."/>
            <person name="Stajich J.E."/>
            <person name="Spatafora J.W."/>
        </authorList>
    </citation>
    <scope>NUCLEOTIDE SEQUENCE [LARGE SCALE GENOMIC DNA]</scope>
    <source>
        <strain evidence="2">S191</strain>
    </source>
</reference>
<evidence type="ECO:0000313" key="3">
    <source>
        <dbReference type="Proteomes" id="UP000673691"/>
    </source>
</evidence>